<accession>A0A6M2DX07</accession>
<feature type="transmembrane region" description="Helical" evidence="1">
    <location>
        <begin position="34"/>
        <end position="53"/>
    </location>
</feature>
<name>A0A6M2DX07_XENCH</name>
<reference evidence="2" key="1">
    <citation type="submission" date="2020-03" db="EMBL/GenBank/DDBJ databases">
        <title>Transcriptomic Profiling of the Digestive Tract of the Rat Flea, Xenopsylla cheopis, Following Blood Feeding and Infection with Yersinia pestis.</title>
        <authorList>
            <person name="Bland D.M."/>
            <person name="Martens C.A."/>
            <person name="Virtaneva K."/>
            <person name="Kanakabandi K."/>
            <person name="Long D."/>
            <person name="Rosenke R."/>
            <person name="Saturday G.A."/>
            <person name="Hoyt F.H."/>
            <person name="Bruno D.P."/>
            <person name="Ribeiro J.M.C."/>
            <person name="Hinnebusch J."/>
        </authorList>
    </citation>
    <scope>NUCLEOTIDE SEQUENCE</scope>
</reference>
<evidence type="ECO:0000313" key="2">
    <source>
        <dbReference type="EMBL" id="NOV50210.1"/>
    </source>
</evidence>
<organism evidence="2">
    <name type="scientific">Xenopsylla cheopis</name>
    <name type="common">Oriental rat flea</name>
    <name type="synonym">Pulex cheopis</name>
    <dbReference type="NCBI Taxonomy" id="163159"/>
    <lineage>
        <taxon>Eukaryota</taxon>
        <taxon>Metazoa</taxon>
        <taxon>Ecdysozoa</taxon>
        <taxon>Arthropoda</taxon>
        <taxon>Hexapoda</taxon>
        <taxon>Insecta</taxon>
        <taxon>Pterygota</taxon>
        <taxon>Neoptera</taxon>
        <taxon>Endopterygota</taxon>
        <taxon>Siphonaptera</taxon>
        <taxon>Pulicidae</taxon>
        <taxon>Xenopsyllinae</taxon>
        <taxon>Xenopsylla</taxon>
    </lineage>
</organism>
<dbReference type="AlphaFoldDB" id="A0A6M2DX07"/>
<sequence>MVAFMITLILFSFAFMMACPNVFILFPWTSSNRFGISVVFSCVTIFLITLVLAPESTRNTNEESPISNLTPCKPLCLFIALMCSLL</sequence>
<keyword evidence="1" id="KW-0472">Membrane</keyword>
<evidence type="ECO:0000256" key="1">
    <source>
        <dbReference type="SAM" id="Phobius"/>
    </source>
</evidence>
<keyword evidence="1" id="KW-0812">Transmembrane</keyword>
<proteinExistence type="predicted"/>
<protein>
    <submittedName>
        <fullName evidence="2">Putative product</fullName>
    </submittedName>
</protein>
<dbReference type="EMBL" id="GIIL01006484">
    <property type="protein sequence ID" value="NOV50210.1"/>
    <property type="molecule type" value="Transcribed_RNA"/>
</dbReference>
<keyword evidence="1" id="KW-1133">Transmembrane helix</keyword>